<feature type="region of interest" description="Disordered" evidence="1">
    <location>
        <begin position="93"/>
        <end position="114"/>
    </location>
</feature>
<dbReference type="EMBL" id="CP030840">
    <property type="protein sequence ID" value="AXC11167.1"/>
    <property type="molecule type" value="Genomic_DNA"/>
</dbReference>
<dbReference type="OrthoDB" id="285898at2"/>
<sequence length="114" mass="13243">MRLCELAASRVRYGYRRLTVLLKREGWEVNAKCIYRIYIEEGLIVRTLKRKQWAQRQRVPLGQDESKPRRPNFPTSCGLVPGRVNRKPILEYTAEDYGHSSPPTSKGIEMLPAQ</sequence>
<dbReference type="PANTHER" id="PTHR47515:SF1">
    <property type="entry name" value="BLR2054 PROTEIN"/>
    <property type="match status" value="1"/>
</dbReference>
<reference evidence="3 4" key="1">
    <citation type="journal article" date="2018" name="Front. Microbiol.">
        <title>Hydrolytic Capabilities as a Key to Environmental Success: Chitinolytic and Cellulolytic Acidobacteria From Acidic Sub-arctic Soils and Boreal Peatlands.</title>
        <authorList>
            <person name="Belova S.E."/>
            <person name="Ravin N.V."/>
            <person name="Pankratov T.A."/>
            <person name="Rakitin A.L."/>
            <person name="Ivanova A.A."/>
            <person name="Beletsky A.V."/>
            <person name="Mardanov A.V."/>
            <person name="Sinninghe Damste J.S."/>
            <person name="Dedysh S.N."/>
        </authorList>
    </citation>
    <scope>NUCLEOTIDE SEQUENCE [LARGE SCALE GENOMIC DNA]</scope>
    <source>
        <strain evidence="3 4">SBC82</strain>
    </source>
</reference>
<evidence type="ECO:0000313" key="3">
    <source>
        <dbReference type="EMBL" id="AXC11167.1"/>
    </source>
</evidence>
<evidence type="ECO:0000256" key="1">
    <source>
        <dbReference type="SAM" id="MobiDB-lite"/>
    </source>
</evidence>
<protein>
    <submittedName>
        <fullName evidence="3">Mobile element protein</fullName>
    </submittedName>
</protein>
<dbReference type="AlphaFoldDB" id="A0A2Z5FXG2"/>
<dbReference type="KEGG" id="abas:ACPOL_1825"/>
<keyword evidence="4" id="KW-1185">Reference proteome</keyword>
<dbReference type="Proteomes" id="UP000253606">
    <property type="component" value="Chromosome"/>
</dbReference>
<dbReference type="Pfam" id="PF13276">
    <property type="entry name" value="HTH_21"/>
    <property type="match status" value="1"/>
</dbReference>
<dbReference type="InterPro" id="IPR025948">
    <property type="entry name" value="HTH-like_dom"/>
</dbReference>
<feature type="region of interest" description="Disordered" evidence="1">
    <location>
        <begin position="56"/>
        <end position="81"/>
    </location>
</feature>
<name>A0A2Z5FXG2_9BACT</name>
<dbReference type="PANTHER" id="PTHR47515">
    <property type="entry name" value="LOW CALCIUM RESPONSE LOCUS PROTEIN T"/>
    <property type="match status" value="1"/>
</dbReference>
<organism evidence="3 4">
    <name type="scientific">Acidisarcina polymorpha</name>
    <dbReference type="NCBI Taxonomy" id="2211140"/>
    <lineage>
        <taxon>Bacteria</taxon>
        <taxon>Pseudomonadati</taxon>
        <taxon>Acidobacteriota</taxon>
        <taxon>Terriglobia</taxon>
        <taxon>Terriglobales</taxon>
        <taxon>Acidobacteriaceae</taxon>
        <taxon>Acidisarcina</taxon>
    </lineage>
</organism>
<evidence type="ECO:0000259" key="2">
    <source>
        <dbReference type="Pfam" id="PF13276"/>
    </source>
</evidence>
<proteinExistence type="predicted"/>
<gene>
    <name evidence="3" type="ORF">ACPOL_1825</name>
</gene>
<accession>A0A2Z5FXG2</accession>
<evidence type="ECO:0000313" key="4">
    <source>
        <dbReference type="Proteomes" id="UP000253606"/>
    </source>
</evidence>
<feature type="domain" description="HTH-like" evidence="2">
    <location>
        <begin position="8"/>
        <end position="51"/>
    </location>
</feature>